<sequence>MRTICNEVKNSSGSSKNVLVILNPVADKKNFEKMLRKFCEPVLHLSGFTVDIKKTK</sequence>
<evidence type="ECO:0000259" key="1">
    <source>
        <dbReference type="PROSITE" id="PS50146"/>
    </source>
</evidence>
<feature type="domain" description="DAGKc" evidence="1">
    <location>
        <begin position="13"/>
        <end position="56"/>
    </location>
</feature>
<dbReference type="Proteomes" id="UP000092444">
    <property type="component" value="Unassembled WGS sequence"/>
</dbReference>
<accession>A0A1B0FKI1</accession>
<evidence type="ECO:0000313" key="2">
    <source>
        <dbReference type="EnsemblMetazoa" id="GMOY004372-PA"/>
    </source>
</evidence>
<dbReference type="GO" id="GO:0016301">
    <property type="term" value="F:kinase activity"/>
    <property type="evidence" value="ECO:0007669"/>
    <property type="project" value="InterPro"/>
</dbReference>
<dbReference type="Gene3D" id="3.40.50.10330">
    <property type="entry name" value="Probable inorganic polyphosphate/atp-NAD kinase, domain 1"/>
    <property type="match status" value="1"/>
</dbReference>
<dbReference type="EMBL" id="CCAG010014275">
    <property type="status" value="NOT_ANNOTATED_CDS"/>
    <property type="molecule type" value="Genomic_DNA"/>
</dbReference>
<organism evidence="2 3">
    <name type="scientific">Glossina morsitans morsitans</name>
    <name type="common">Savannah tsetse fly</name>
    <dbReference type="NCBI Taxonomy" id="37546"/>
    <lineage>
        <taxon>Eukaryota</taxon>
        <taxon>Metazoa</taxon>
        <taxon>Ecdysozoa</taxon>
        <taxon>Arthropoda</taxon>
        <taxon>Hexapoda</taxon>
        <taxon>Insecta</taxon>
        <taxon>Pterygota</taxon>
        <taxon>Neoptera</taxon>
        <taxon>Endopterygota</taxon>
        <taxon>Diptera</taxon>
        <taxon>Brachycera</taxon>
        <taxon>Muscomorpha</taxon>
        <taxon>Hippoboscoidea</taxon>
        <taxon>Glossinidae</taxon>
        <taxon>Glossina</taxon>
    </lineage>
</organism>
<reference evidence="2" key="1">
    <citation type="submission" date="2020-05" db="UniProtKB">
        <authorList>
            <consortium name="EnsemblMetazoa"/>
        </authorList>
    </citation>
    <scope>IDENTIFICATION</scope>
    <source>
        <strain evidence="2">Yale</strain>
    </source>
</reference>
<dbReference type="PhylomeDB" id="A0A1B0FKI1"/>
<dbReference type="EnsemblMetazoa" id="GMOY004372-RA">
    <property type="protein sequence ID" value="GMOY004372-PA"/>
    <property type="gene ID" value="GMOY004372"/>
</dbReference>
<proteinExistence type="predicted"/>
<dbReference type="InterPro" id="IPR001206">
    <property type="entry name" value="Diacylglycerol_kinase_cat_dom"/>
</dbReference>
<name>A0A1B0FKI1_GLOMM</name>
<dbReference type="InterPro" id="IPR017438">
    <property type="entry name" value="ATP-NAD_kinase_N"/>
</dbReference>
<protein>
    <recommendedName>
        <fullName evidence="1">DAGKc domain-containing protein</fullName>
    </recommendedName>
</protein>
<evidence type="ECO:0000313" key="3">
    <source>
        <dbReference type="Proteomes" id="UP000092444"/>
    </source>
</evidence>
<dbReference type="AlphaFoldDB" id="A0A1B0FKI1"/>
<dbReference type="PROSITE" id="PS50146">
    <property type="entry name" value="DAGK"/>
    <property type="match status" value="1"/>
</dbReference>
<keyword evidence="3" id="KW-1185">Reference proteome</keyword>
<dbReference type="VEuPathDB" id="VectorBase:GMOY004372"/>
<dbReference type="STRING" id="37546.A0A1B0FKI1"/>